<keyword evidence="5" id="KW-0378">Hydrolase</keyword>
<evidence type="ECO:0000256" key="10">
    <source>
        <dbReference type="SAM" id="Phobius"/>
    </source>
</evidence>
<dbReference type="PANTHER" id="PTHR14969">
    <property type="entry name" value="SPHINGOSINE-1-PHOSPHATE PHOSPHOHYDROLASE"/>
    <property type="match status" value="1"/>
</dbReference>
<dbReference type="EMBL" id="JTAK01000002">
    <property type="protein sequence ID" value="KHO65323.1"/>
    <property type="molecule type" value="Genomic_DNA"/>
</dbReference>
<dbReference type="InterPro" id="IPR036938">
    <property type="entry name" value="PAP2/HPO_sf"/>
</dbReference>
<evidence type="ECO:0000256" key="5">
    <source>
        <dbReference type="ARBA" id="ARBA00022801"/>
    </source>
</evidence>
<proteinExistence type="predicted"/>
<dbReference type="Proteomes" id="UP000030980">
    <property type="component" value="Unassembled WGS sequence"/>
</dbReference>
<evidence type="ECO:0000256" key="8">
    <source>
        <dbReference type="ARBA" id="ARBA00032707"/>
    </source>
</evidence>
<keyword evidence="7 10" id="KW-0472">Membrane</keyword>
<organism evidence="12 13">
    <name type="scientific">Pseudomonas flexibilis</name>
    <dbReference type="NCBI Taxonomy" id="706570"/>
    <lineage>
        <taxon>Bacteria</taxon>
        <taxon>Pseudomonadati</taxon>
        <taxon>Pseudomonadota</taxon>
        <taxon>Gammaproteobacteria</taxon>
        <taxon>Pseudomonadales</taxon>
        <taxon>Pseudomonadaceae</taxon>
        <taxon>Pseudomonas</taxon>
    </lineage>
</organism>
<sequence length="184" mass="20386">MDKIALKTEDLTLPVLARLGRLEYRLCITINRLSRRQAMHRLFRTVSRLGDGVFWYCLMAALALLGGEVGREAALRMGIAGLGGLLIYRQLKHRLVRERPFITFQDIRCGCPPLDRFSFPSGHTLHAVSFTTLALADFPQLAVLLVPFAALVALSRPVLGLHYPSDVLCGALLGYSIAQLVLMV</sequence>
<dbReference type="InterPro" id="IPR000326">
    <property type="entry name" value="PAP2/HPO"/>
</dbReference>
<dbReference type="GO" id="GO:0050380">
    <property type="term" value="F:undecaprenyl-diphosphatase activity"/>
    <property type="evidence" value="ECO:0007669"/>
    <property type="project" value="UniProtKB-EC"/>
</dbReference>
<evidence type="ECO:0000256" key="1">
    <source>
        <dbReference type="ARBA" id="ARBA00004651"/>
    </source>
</evidence>
<comment type="catalytic activity">
    <reaction evidence="9">
        <text>di-trans,octa-cis-undecaprenyl diphosphate + H2O = di-trans,octa-cis-undecaprenyl phosphate + phosphate + H(+)</text>
        <dbReference type="Rhea" id="RHEA:28094"/>
        <dbReference type="ChEBI" id="CHEBI:15377"/>
        <dbReference type="ChEBI" id="CHEBI:15378"/>
        <dbReference type="ChEBI" id="CHEBI:43474"/>
        <dbReference type="ChEBI" id="CHEBI:58405"/>
        <dbReference type="ChEBI" id="CHEBI:60392"/>
        <dbReference type="EC" id="3.6.1.27"/>
    </reaction>
</comment>
<feature type="domain" description="Phosphatidic acid phosphatase type 2/haloperoxidase" evidence="11">
    <location>
        <begin position="74"/>
        <end position="182"/>
    </location>
</feature>
<feature type="transmembrane region" description="Helical" evidence="10">
    <location>
        <begin position="49"/>
        <end position="67"/>
    </location>
</feature>
<evidence type="ECO:0000256" key="9">
    <source>
        <dbReference type="ARBA" id="ARBA00047594"/>
    </source>
</evidence>
<dbReference type="SUPFAM" id="SSF48317">
    <property type="entry name" value="Acid phosphatase/Vanadium-dependent haloperoxidase"/>
    <property type="match status" value="1"/>
</dbReference>
<dbReference type="EC" id="3.6.1.27" evidence="2"/>
<keyword evidence="13" id="KW-1185">Reference proteome</keyword>
<dbReference type="Gene3D" id="1.20.144.10">
    <property type="entry name" value="Phosphatidic acid phosphatase type 2/haloperoxidase"/>
    <property type="match status" value="1"/>
</dbReference>
<evidence type="ECO:0000313" key="13">
    <source>
        <dbReference type="Proteomes" id="UP000030980"/>
    </source>
</evidence>
<dbReference type="STRING" id="706570.PT85_04335"/>
<evidence type="ECO:0000259" key="11">
    <source>
        <dbReference type="SMART" id="SM00014"/>
    </source>
</evidence>
<dbReference type="CDD" id="cd01610">
    <property type="entry name" value="PAP2_like"/>
    <property type="match status" value="1"/>
</dbReference>
<dbReference type="Pfam" id="PF01569">
    <property type="entry name" value="PAP2"/>
    <property type="match status" value="1"/>
</dbReference>
<evidence type="ECO:0000256" key="2">
    <source>
        <dbReference type="ARBA" id="ARBA00012374"/>
    </source>
</evidence>
<evidence type="ECO:0000256" key="3">
    <source>
        <dbReference type="ARBA" id="ARBA00022475"/>
    </source>
</evidence>
<protein>
    <recommendedName>
        <fullName evidence="2">undecaprenyl-diphosphate phosphatase</fullName>
        <ecNumber evidence="2">3.6.1.27</ecNumber>
    </recommendedName>
    <alternativeName>
        <fullName evidence="8">Undecaprenyl pyrophosphate phosphatase</fullName>
    </alternativeName>
</protein>
<dbReference type="AlphaFoldDB" id="A0A0B3BLJ6"/>
<evidence type="ECO:0000313" key="12">
    <source>
        <dbReference type="EMBL" id="KHO65323.1"/>
    </source>
</evidence>
<reference evidence="12 13" key="1">
    <citation type="submission" date="2014-11" db="EMBL/GenBank/DDBJ databases">
        <title>Genome sequence of Pseudomonas tuomuerensis JCM 14085.</title>
        <authorList>
            <person name="Shin S.-K."/>
            <person name="Yi H."/>
        </authorList>
    </citation>
    <scope>NUCLEOTIDE SEQUENCE [LARGE SCALE GENOMIC DNA]</scope>
    <source>
        <strain evidence="12 13">JCM 14085</strain>
    </source>
</reference>
<comment type="subcellular location">
    <subcellularLocation>
        <location evidence="1">Cell membrane</location>
        <topology evidence="1">Multi-pass membrane protein</topology>
    </subcellularLocation>
</comment>
<evidence type="ECO:0000256" key="6">
    <source>
        <dbReference type="ARBA" id="ARBA00022989"/>
    </source>
</evidence>
<dbReference type="PANTHER" id="PTHR14969:SF62">
    <property type="entry name" value="DECAPRENYLPHOSPHORYL-5-PHOSPHORIBOSE PHOSPHATASE RV3807C-RELATED"/>
    <property type="match status" value="1"/>
</dbReference>
<dbReference type="GO" id="GO:0005886">
    <property type="term" value="C:plasma membrane"/>
    <property type="evidence" value="ECO:0007669"/>
    <property type="project" value="UniProtKB-SubCell"/>
</dbReference>
<dbReference type="SMART" id="SM00014">
    <property type="entry name" value="acidPPc"/>
    <property type="match status" value="1"/>
</dbReference>
<name>A0A0B3BLJ6_9PSED</name>
<gene>
    <name evidence="12" type="ORF">PT85_04335</name>
</gene>
<keyword evidence="3" id="KW-1003">Cell membrane</keyword>
<dbReference type="RefSeq" id="WP_039606044.1">
    <property type="nucleotide sequence ID" value="NZ_FMUP01000001.1"/>
</dbReference>
<evidence type="ECO:0000256" key="4">
    <source>
        <dbReference type="ARBA" id="ARBA00022692"/>
    </source>
</evidence>
<dbReference type="OrthoDB" id="9780507at2"/>
<evidence type="ECO:0000256" key="7">
    <source>
        <dbReference type="ARBA" id="ARBA00023136"/>
    </source>
</evidence>
<keyword evidence="4 10" id="KW-0812">Transmembrane</keyword>
<keyword evidence="6 10" id="KW-1133">Transmembrane helix</keyword>
<accession>A0A0B3BLJ6</accession>
<comment type="caution">
    <text evidence="12">The sequence shown here is derived from an EMBL/GenBank/DDBJ whole genome shotgun (WGS) entry which is preliminary data.</text>
</comment>